<feature type="binding site" evidence="7">
    <location>
        <position position="258"/>
    </location>
    <ligand>
        <name>FMN</name>
        <dbReference type="ChEBI" id="CHEBI:58210"/>
    </ligand>
</feature>
<comment type="caution">
    <text evidence="9">The sequence shown here is derived from an EMBL/GenBank/DDBJ whole genome shotgun (WGS) entry which is preliminary data.</text>
</comment>
<feature type="binding site" evidence="7">
    <location>
        <position position="260"/>
    </location>
    <ligand>
        <name>glyoxylate</name>
        <dbReference type="ChEBI" id="CHEBI:36655"/>
    </ligand>
</feature>
<dbReference type="AlphaFoldDB" id="A0A351RCV2"/>
<dbReference type="InterPro" id="IPR012133">
    <property type="entry name" value="Alpha-hydoxy_acid_DH_FMN"/>
</dbReference>
<dbReference type="GO" id="GO:0010181">
    <property type="term" value="F:FMN binding"/>
    <property type="evidence" value="ECO:0007669"/>
    <property type="project" value="InterPro"/>
</dbReference>
<dbReference type="PROSITE" id="PS51349">
    <property type="entry name" value="FMN_HYDROXY_ACID_DH_2"/>
    <property type="match status" value="1"/>
</dbReference>
<feature type="binding site" evidence="7">
    <location>
        <position position="34"/>
    </location>
    <ligand>
        <name>glyoxylate</name>
        <dbReference type="ChEBI" id="CHEBI:36655"/>
    </ligand>
</feature>
<feature type="binding site" evidence="7">
    <location>
        <position position="263"/>
    </location>
    <ligand>
        <name>glyoxylate</name>
        <dbReference type="ChEBI" id="CHEBI:36655"/>
    </ligand>
</feature>
<feature type="domain" description="FMN hydroxy acid dehydrogenase" evidence="8">
    <location>
        <begin position="8"/>
        <end position="361"/>
    </location>
</feature>
<gene>
    <name evidence="9" type="ORF">DCW48_10280</name>
</gene>
<feature type="binding site" evidence="7">
    <location>
        <position position="236"/>
    </location>
    <ligand>
        <name>FMN</name>
        <dbReference type="ChEBI" id="CHEBI:58210"/>
    </ligand>
</feature>
<evidence type="ECO:0000313" key="9">
    <source>
        <dbReference type="EMBL" id="HBA09873.1"/>
    </source>
</evidence>
<reference evidence="9 10" key="1">
    <citation type="journal article" date="2018" name="Nat. Biotechnol.">
        <title>A standardized bacterial taxonomy based on genome phylogeny substantially revises the tree of life.</title>
        <authorList>
            <person name="Parks D.H."/>
            <person name="Chuvochina M."/>
            <person name="Waite D.W."/>
            <person name="Rinke C."/>
            <person name="Skarshewski A."/>
            <person name="Chaumeil P.A."/>
            <person name="Hugenholtz P."/>
        </authorList>
    </citation>
    <scope>NUCLEOTIDE SEQUENCE [LARGE SCALE GENOMIC DNA]</scope>
    <source>
        <strain evidence="9">UBA9958</strain>
    </source>
</reference>
<proteinExistence type="inferred from homology"/>
<feature type="binding site" evidence="7">
    <location>
        <position position="116"/>
    </location>
    <ligand>
        <name>FMN</name>
        <dbReference type="ChEBI" id="CHEBI:58210"/>
    </ligand>
</feature>
<dbReference type="PANTHER" id="PTHR10578:SF107">
    <property type="entry name" value="2-HYDROXYACID OXIDASE 1"/>
    <property type="match status" value="1"/>
</dbReference>
<dbReference type="Pfam" id="PF01070">
    <property type="entry name" value="FMN_dh"/>
    <property type="match status" value="1"/>
</dbReference>
<protein>
    <submittedName>
        <fullName evidence="9">Alpha-hydroxy-acid oxidizing protein</fullName>
    </submittedName>
</protein>
<feature type="active site" description="Proton acceptor" evidence="6">
    <location>
        <position position="260"/>
    </location>
</feature>
<keyword evidence="3 7" id="KW-0288">FMN</keyword>
<evidence type="ECO:0000256" key="2">
    <source>
        <dbReference type="ARBA" id="ARBA00022630"/>
    </source>
</evidence>
<feature type="binding site" evidence="7">
    <location>
        <begin position="87"/>
        <end position="89"/>
    </location>
    <ligand>
        <name>FMN</name>
        <dbReference type="ChEBI" id="CHEBI:58210"/>
    </ligand>
</feature>
<feature type="binding site" evidence="7">
    <location>
        <begin position="291"/>
        <end position="295"/>
    </location>
    <ligand>
        <name>FMN</name>
        <dbReference type="ChEBI" id="CHEBI:58210"/>
    </ligand>
</feature>
<dbReference type="PANTHER" id="PTHR10578">
    <property type="entry name" value="S -2-HYDROXY-ACID OXIDASE-RELATED"/>
    <property type="match status" value="1"/>
</dbReference>
<evidence type="ECO:0000256" key="1">
    <source>
        <dbReference type="ARBA" id="ARBA00001917"/>
    </source>
</evidence>
<dbReference type="CDD" id="cd02809">
    <property type="entry name" value="alpha_hydroxyacid_oxid_FMN"/>
    <property type="match status" value="1"/>
</dbReference>
<dbReference type="Gene3D" id="3.20.20.70">
    <property type="entry name" value="Aldolase class I"/>
    <property type="match status" value="1"/>
</dbReference>
<evidence type="ECO:0000256" key="6">
    <source>
        <dbReference type="PIRSR" id="PIRSR000138-1"/>
    </source>
</evidence>
<dbReference type="SUPFAM" id="SSF51395">
    <property type="entry name" value="FMN-linked oxidoreductases"/>
    <property type="match status" value="1"/>
</dbReference>
<evidence type="ECO:0000256" key="5">
    <source>
        <dbReference type="ARBA" id="ARBA00024042"/>
    </source>
</evidence>
<comment type="cofactor">
    <cofactor evidence="1">
        <name>FMN</name>
        <dbReference type="ChEBI" id="CHEBI:58210"/>
    </cofactor>
</comment>
<evidence type="ECO:0000313" key="10">
    <source>
        <dbReference type="Proteomes" id="UP000264313"/>
    </source>
</evidence>
<evidence type="ECO:0000256" key="7">
    <source>
        <dbReference type="PIRSR" id="PIRSR000138-2"/>
    </source>
</evidence>
<feature type="binding site" evidence="7">
    <location>
        <position position="165"/>
    </location>
    <ligand>
        <name>FMN</name>
        <dbReference type="ChEBI" id="CHEBI:58210"/>
    </ligand>
</feature>
<dbReference type="InterPro" id="IPR037396">
    <property type="entry name" value="FMN_HAD"/>
</dbReference>
<keyword evidence="2 7" id="KW-0285">Flavoprotein</keyword>
<dbReference type="Proteomes" id="UP000264313">
    <property type="component" value="Unassembled WGS sequence"/>
</dbReference>
<name>A0A351RCV2_9PROT</name>
<feature type="binding site" evidence="7">
    <location>
        <begin position="314"/>
        <end position="315"/>
    </location>
    <ligand>
        <name>FMN</name>
        <dbReference type="ChEBI" id="CHEBI:58210"/>
    </ligand>
</feature>
<evidence type="ECO:0000259" key="8">
    <source>
        <dbReference type="PROSITE" id="PS51349"/>
    </source>
</evidence>
<dbReference type="FunFam" id="3.20.20.70:FF:000029">
    <property type="entry name" value="L-lactate dehydrogenase"/>
    <property type="match status" value="1"/>
</dbReference>
<organism evidence="9 10">
    <name type="scientific">Methylotenera mobilis</name>
    <dbReference type="NCBI Taxonomy" id="359408"/>
    <lineage>
        <taxon>Bacteria</taxon>
        <taxon>Pseudomonadati</taxon>
        <taxon>Pseudomonadota</taxon>
        <taxon>Betaproteobacteria</taxon>
        <taxon>Nitrosomonadales</taxon>
        <taxon>Methylophilaceae</taxon>
        <taxon>Methylotenera</taxon>
    </lineage>
</organism>
<dbReference type="PIRSF" id="PIRSF000138">
    <property type="entry name" value="Al-hdrx_acd_dh"/>
    <property type="match status" value="1"/>
</dbReference>
<sequence length="361" mass="38134">MAQLPLTAIPPDIVSAADYERYAQHYIEAAAWAYLQGGAADELTLAANCESWSSLKLWPRVLSDVAHGHTRCTLFGDALAHPIILAPVATQRLFHPEGEVASVLAAGVMGGVAVVSTQASFTLEDVATQAHGPLWFQLYWQGGRTETLELIKRAEAAGYRALVFTVDAPVSGVRNREQRAAFSVPSSAAQVNVKTLTLPTLAQGMSAVFDGFMSLAPTWDDIEWLIQQTHLPIILKGVLHPKDAKLAVAVGAAGVVVSNHGGRVLDSALATFDVLAGVVSVVDGAVPVLIDGGIRRGTDIVKALALGASAVMIGRPYIHALATAGALGVAHLIRLLREELEISMALTGCKTLDDINVDVLY</sequence>
<evidence type="ECO:0000256" key="3">
    <source>
        <dbReference type="ARBA" id="ARBA00022643"/>
    </source>
</evidence>
<keyword evidence="4" id="KW-0560">Oxidoreductase</keyword>
<dbReference type="InterPro" id="IPR000262">
    <property type="entry name" value="FMN-dep_DH"/>
</dbReference>
<dbReference type="GO" id="GO:0016614">
    <property type="term" value="F:oxidoreductase activity, acting on CH-OH group of donors"/>
    <property type="evidence" value="ECO:0007669"/>
    <property type="project" value="UniProtKB-ARBA"/>
</dbReference>
<evidence type="ECO:0000256" key="4">
    <source>
        <dbReference type="ARBA" id="ARBA00023002"/>
    </source>
</evidence>
<feature type="binding site" evidence="7">
    <location>
        <position position="174"/>
    </location>
    <ligand>
        <name>glyoxylate</name>
        <dbReference type="ChEBI" id="CHEBI:36655"/>
    </ligand>
</feature>
<feature type="binding site" evidence="7">
    <location>
        <position position="137"/>
    </location>
    <ligand>
        <name>FMN</name>
        <dbReference type="ChEBI" id="CHEBI:58210"/>
    </ligand>
</feature>
<comment type="similarity">
    <text evidence="5">Belongs to the FMN-dependent alpha-hydroxy acid dehydrogenase family.</text>
</comment>
<dbReference type="STRING" id="1132855.GCA_000384255_00469"/>
<dbReference type="EMBL" id="DNAA01000238">
    <property type="protein sequence ID" value="HBA09873.1"/>
    <property type="molecule type" value="Genomic_DNA"/>
</dbReference>
<dbReference type="InterPro" id="IPR013785">
    <property type="entry name" value="Aldolase_TIM"/>
</dbReference>
<accession>A0A351RCV2</accession>
<feature type="binding site" evidence="7">
    <location>
        <position position="139"/>
    </location>
    <ligand>
        <name>glyoxylate</name>
        <dbReference type="ChEBI" id="CHEBI:36655"/>
    </ligand>
</feature>